<gene>
    <name evidence="2" type="ORF">NDU88_004907</name>
</gene>
<protein>
    <submittedName>
        <fullName evidence="2">Uncharacterized protein</fullName>
    </submittedName>
</protein>
<evidence type="ECO:0000256" key="1">
    <source>
        <dbReference type="SAM" id="MobiDB-lite"/>
    </source>
</evidence>
<accession>A0AAV7SK54</accession>
<name>A0AAV7SK54_PLEWA</name>
<keyword evidence="3" id="KW-1185">Reference proteome</keyword>
<proteinExistence type="predicted"/>
<sequence length="118" mass="13243">MKNKERTLCDITCHCNKERRLCDITCHTATKKGDCVTSPVTLQHLTTTEEQERKINRVERWRTHNKGRVHPQTKQPLGCGDVTRDSSAGVPKCKTPCANYVLTPHVKGDHPSHPSSAT</sequence>
<organism evidence="2 3">
    <name type="scientific">Pleurodeles waltl</name>
    <name type="common">Iberian ribbed newt</name>
    <dbReference type="NCBI Taxonomy" id="8319"/>
    <lineage>
        <taxon>Eukaryota</taxon>
        <taxon>Metazoa</taxon>
        <taxon>Chordata</taxon>
        <taxon>Craniata</taxon>
        <taxon>Vertebrata</taxon>
        <taxon>Euteleostomi</taxon>
        <taxon>Amphibia</taxon>
        <taxon>Batrachia</taxon>
        <taxon>Caudata</taxon>
        <taxon>Salamandroidea</taxon>
        <taxon>Salamandridae</taxon>
        <taxon>Pleurodelinae</taxon>
        <taxon>Pleurodeles</taxon>
    </lineage>
</organism>
<evidence type="ECO:0000313" key="3">
    <source>
        <dbReference type="Proteomes" id="UP001066276"/>
    </source>
</evidence>
<dbReference type="Proteomes" id="UP001066276">
    <property type="component" value="Chromosome 4_2"/>
</dbReference>
<dbReference type="EMBL" id="JANPWB010000008">
    <property type="protein sequence ID" value="KAJ1164470.1"/>
    <property type="molecule type" value="Genomic_DNA"/>
</dbReference>
<comment type="caution">
    <text evidence="2">The sequence shown here is derived from an EMBL/GenBank/DDBJ whole genome shotgun (WGS) entry which is preliminary data.</text>
</comment>
<evidence type="ECO:0000313" key="2">
    <source>
        <dbReference type="EMBL" id="KAJ1164470.1"/>
    </source>
</evidence>
<reference evidence="2" key="1">
    <citation type="journal article" date="2022" name="bioRxiv">
        <title>Sequencing and chromosome-scale assembly of the giantPleurodeles waltlgenome.</title>
        <authorList>
            <person name="Brown T."/>
            <person name="Elewa A."/>
            <person name="Iarovenko S."/>
            <person name="Subramanian E."/>
            <person name="Araus A.J."/>
            <person name="Petzold A."/>
            <person name="Susuki M."/>
            <person name="Suzuki K.-i.T."/>
            <person name="Hayashi T."/>
            <person name="Toyoda A."/>
            <person name="Oliveira C."/>
            <person name="Osipova E."/>
            <person name="Leigh N.D."/>
            <person name="Simon A."/>
            <person name="Yun M.H."/>
        </authorList>
    </citation>
    <scope>NUCLEOTIDE SEQUENCE</scope>
    <source>
        <strain evidence="2">20211129_DDA</strain>
        <tissue evidence="2">Liver</tissue>
    </source>
</reference>
<dbReference type="AlphaFoldDB" id="A0AAV7SK54"/>
<feature type="region of interest" description="Disordered" evidence="1">
    <location>
        <begin position="62"/>
        <end position="84"/>
    </location>
</feature>